<dbReference type="AlphaFoldDB" id="A0AA88LVL0"/>
<dbReference type="Proteomes" id="UP001187415">
    <property type="component" value="Unassembled WGS sequence"/>
</dbReference>
<sequence>MRQMWTYYQGEPSSEQTETCRLFPLSSLVVSRRILHTGTRSDLKDTGGVGVKAGWMDGRTRAFMSHLGNLR</sequence>
<evidence type="ECO:0000313" key="1">
    <source>
        <dbReference type="EMBL" id="KAK2824733.1"/>
    </source>
</evidence>
<gene>
    <name evidence="1" type="ORF">Q5P01_021908</name>
</gene>
<keyword evidence="2" id="KW-1185">Reference proteome</keyword>
<reference evidence="1" key="1">
    <citation type="submission" date="2023-07" db="EMBL/GenBank/DDBJ databases">
        <title>Chromosome-level Genome Assembly of Striped Snakehead (Channa striata).</title>
        <authorList>
            <person name="Liu H."/>
        </authorList>
    </citation>
    <scope>NUCLEOTIDE SEQUENCE</scope>
    <source>
        <strain evidence="1">Gz</strain>
        <tissue evidence="1">Muscle</tissue>
    </source>
</reference>
<dbReference type="EMBL" id="JAUPFM010000017">
    <property type="protein sequence ID" value="KAK2824733.1"/>
    <property type="molecule type" value="Genomic_DNA"/>
</dbReference>
<organism evidence="1 2">
    <name type="scientific">Channa striata</name>
    <name type="common">Snakehead murrel</name>
    <name type="synonym">Ophicephalus striatus</name>
    <dbReference type="NCBI Taxonomy" id="64152"/>
    <lineage>
        <taxon>Eukaryota</taxon>
        <taxon>Metazoa</taxon>
        <taxon>Chordata</taxon>
        <taxon>Craniata</taxon>
        <taxon>Vertebrata</taxon>
        <taxon>Euteleostomi</taxon>
        <taxon>Actinopterygii</taxon>
        <taxon>Neopterygii</taxon>
        <taxon>Teleostei</taxon>
        <taxon>Neoteleostei</taxon>
        <taxon>Acanthomorphata</taxon>
        <taxon>Anabantaria</taxon>
        <taxon>Anabantiformes</taxon>
        <taxon>Channoidei</taxon>
        <taxon>Channidae</taxon>
        <taxon>Channa</taxon>
    </lineage>
</organism>
<protein>
    <submittedName>
        <fullName evidence="1">Uncharacterized protein</fullName>
    </submittedName>
</protein>
<accession>A0AA88LVL0</accession>
<name>A0AA88LVL0_CHASR</name>
<comment type="caution">
    <text evidence="1">The sequence shown here is derived from an EMBL/GenBank/DDBJ whole genome shotgun (WGS) entry which is preliminary data.</text>
</comment>
<proteinExistence type="predicted"/>
<evidence type="ECO:0000313" key="2">
    <source>
        <dbReference type="Proteomes" id="UP001187415"/>
    </source>
</evidence>